<accession>A0A9W6ZWV2</accession>
<protein>
    <recommendedName>
        <fullName evidence="5">SOUL heme-binding protein</fullName>
    </recommendedName>
</protein>
<dbReference type="InterPro" id="IPR006917">
    <property type="entry name" value="SOUL_heme-bd"/>
</dbReference>
<dbReference type="Pfam" id="PF04832">
    <property type="entry name" value="SOUL"/>
    <property type="match status" value="1"/>
</dbReference>
<evidence type="ECO:0000313" key="3">
    <source>
        <dbReference type="EMBL" id="GMH58568.1"/>
    </source>
</evidence>
<dbReference type="SUPFAM" id="SSF55136">
    <property type="entry name" value="Probable bacterial effector-binding domain"/>
    <property type="match status" value="1"/>
</dbReference>
<dbReference type="PANTHER" id="PTHR11220">
    <property type="entry name" value="HEME-BINDING PROTEIN-RELATED"/>
    <property type="match status" value="1"/>
</dbReference>
<evidence type="ECO:0000256" key="2">
    <source>
        <dbReference type="SAM" id="MobiDB-lite"/>
    </source>
</evidence>
<dbReference type="OrthoDB" id="6424451at2759"/>
<reference evidence="3" key="1">
    <citation type="submission" date="2022-07" db="EMBL/GenBank/DDBJ databases">
        <title>Genome analysis of Parmales, a sister group of diatoms, reveals the evolutionary specialization of diatoms from phago-mixotrophs to photoautotrophs.</title>
        <authorList>
            <person name="Ban H."/>
            <person name="Sato S."/>
            <person name="Yoshikawa S."/>
            <person name="Kazumasa Y."/>
            <person name="Nakamura Y."/>
            <person name="Ichinomiya M."/>
            <person name="Saitoh K."/>
            <person name="Sato N."/>
            <person name="Blanc-Mathieu R."/>
            <person name="Endo H."/>
            <person name="Kuwata A."/>
            <person name="Ogata H."/>
        </authorList>
    </citation>
    <scope>NUCLEOTIDE SEQUENCE</scope>
</reference>
<comment type="similarity">
    <text evidence="1">Belongs to the HEBP family.</text>
</comment>
<evidence type="ECO:0000313" key="4">
    <source>
        <dbReference type="Proteomes" id="UP001165082"/>
    </source>
</evidence>
<proteinExistence type="inferred from homology"/>
<sequence length="216" mass="23667">MGRKSDPTSFAYATSEISAATSESPPTLNTPPVAVPNIDDVNSDLKGLPSLPYEVRSYEPYSVCSLAYEGGPKGFQALAGYIFGRNEEGEKMQMTTPVFMGREGGGRRMSFVMPSDYWGDEAKLRENAPTPIEGTGIVKVPVGGEVRAAMWYGGIGSQAAAEEKGDELFRAIGEDEEWRIVGGREGMMVANYNDPFTSPWKRRNEVQFKVERRGMS</sequence>
<dbReference type="AlphaFoldDB" id="A0A9W6ZWV2"/>
<name>A0A9W6ZWV2_9STRA</name>
<dbReference type="InterPro" id="IPR011256">
    <property type="entry name" value="Reg_factor_effector_dom_sf"/>
</dbReference>
<evidence type="ECO:0000256" key="1">
    <source>
        <dbReference type="ARBA" id="ARBA00009817"/>
    </source>
</evidence>
<dbReference type="EMBL" id="BRXZ01003619">
    <property type="protein sequence ID" value="GMH58568.1"/>
    <property type="molecule type" value="Genomic_DNA"/>
</dbReference>
<dbReference type="PANTHER" id="PTHR11220:SF58">
    <property type="entry name" value="SOUL HEME-BINDING FAMILY PROTEIN"/>
    <property type="match status" value="1"/>
</dbReference>
<organism evidence="3 4">
    <name type="scientific">Triparma retinervis</name>
    <dbReference type="NCBI Taxonomy" id="2557542"/>
    <lineage>
        <taxon>Eukaryota</taxon>
        <taxon>Sar</taxon>
        <taxon>Stramenopiles</taxon>
        <taxon>Ochrophyta</taxon>
        <taxon>Bolidophyceae</taxon>
        <taxon>Parmales</taxon>
        <taxon>Triparmaceae</taxon>
        <taxon>Triparma</taxon>
    </lineage>
</organism>
<keyword evidence="4" id="KW-1185">Reference proteome</keyword>
<feature type="compositionally biased region" description="Low complexity" evidence="2">
    <location>
        <begin position="11"/>
        <end position="24"/>
    </location>
</feature>
<gene>
    <name evidence="3" type="ORF">TrRE_jg11459</name>
</gene>
<feature type="region of interest" description="Disordered" evidence="2">
    <location>
        <begin position="1"/>
        <end position="34"/>
    </location>
</feature>
<comment type="caution">
    <text evidence="3">The sequence shown here is derived from an EMBL/GenBank/DDBJ whole genome shotgun (WGS) entry which is preliminary data.</text>
</comment>
<evidence type="ECO:0008006" key="5">
    <source>
        <dbReference type="Google" id="ProtNLM"/>
    </source>
</evidence>
<dbReference type="Proteomes" id="UP001165082">
    <property type="component" value="Unassembled WGS sequence"/>
</dbReference>
<dbReference type="Gene3D" id="3.20.80.10">
    <property type="entry name" value="Regulatory factor, effector binding domain"/>
    <property type="match status" value="1"/>
</dbReference>